<dbReference type="AlphaFoldDB" id="A0A6J7IRN3"/>
<proteinExistence type="predicted"/>
<dbReference type="EMBL" id="CAFBLX010000513">
    <property type="protein sequence ID" value="CAB4933943.1"/>
    <property type="molecule type" value="Genomic_DNA"/>
</dbReference>
<gene>
    <name evidence="1" type="ORF">UFOPK3472_04250</name>
</gene>
<name>A0A6J7IRN3_9ZZZZ</name>
<accession>A0A6J7IRN3</accession>
<protein>
    <submittedName>
        <fullName evidence="1">Unannotated protein</fullName>
    </submittedName>
</protein>
<organism evidence="1">
    <name type="scientific">freshwater metagenome</name>
    <dbReference type="NCBI Taxonomy" id="449393"/>
    <lineage>
        <taxon>unclassified sequences</taxon>
        <taxon>metagenomes</taxon>
        <taxon>ecological metagenomes</taxon>
    </lineage>
</organism>
<evidence type="ECO:0000313" key="1">
    <source>
        <dbReference type="EMBL" id="CAB4933943.1"/>
    </source>
</evidence>
<reference evidence="1" key="1">
    <citation type="submission" date="2020-05" db="EMBL/GenBank/DDBJ databases">
        <authorList>
            <person name="Chiriac C."/>
            <person name="Salcher M."/>
            <person name="Ghai R."/>
            <person name="Kavagutti S V."/>
        </authorList>
    </citation>
    <scope>NUCLEOTIDE SEQUENCE</scope>
</reference>
<sequence length="537" mass="56420">MAGQCLRLKFVVLLDQGCGALAEFGAVAVGPPIHHVAVAVVFGTLVVESVPDLVPDDGSDSAVVGCVVGLGVEERRLQNGCGKDDFVHPGVVVGVDGLRRHEPFVAIDRSAELVEITLIVGFVAAAVVAEQIVGGDVDARVVAPAVGVADLGGELVQLVQGFAARLRAHPFELGDVAAVGLGEVVDEHLHACLRVRREVAFDVELADGLAEDVLYERDAALPALAVLLGSGQRRSVERKVLVDECAGQERGPGMDDAPREPRLPRLDVLRRPQGHERVDERWLAHDDLGELFGGAAEAGNPCGPIESGLVLHQSVELDEVVALLGVAPGDDVPVARGDLVLEIEHRLRVVLDAAEREHLRDVRDVARADVGVLVLAVVRLVGQADSGLAEVHQVAVGSLGVGVDVVSDTAADSGALQRAENACERDQVGRIGNGGELVGDRGGAELFGPVGVHEAREQVADLLCVATGGRIRGRRFFDDGLYIDLGAVVQRPERTVDGAVGGNAVVLQPFAVDVHEEVVLRACVLVLVAEIDARVHY</sequence>